<sequence length="435" mass="48276">MDTQMKVEIIERKIIKPSSPTPHHLRNFELSFFDQMAITIYTPLLLFFPNTTSSKLEICEHLAESLGKTLTHFYPLAGRIKGNTVVECNDDGAEFVKAKVTCSLSDFLEKPEAEILEQFLPAEILSKEAGTGPLLLVQVNLFECGGMAIGFSISHKIADASTLSTFINCWAQVTNTTSTDSEVMLPEFGSASLFPPQDFSNDSQPPARVYSKKNINITRRYVFDASNISALQSKVASSAVPQPTRVEAISALIWKCAVEASTSKSGSQRPSVFSQDVNLRKRVVPPLPENFAGNVVGFYRSKAEVEDGTIVAIDLKDLVSKFREGIENYAAITKTIFGSDEAWQGIKDKYKNLKKSDDVEFYSCTSWCRFPFYEADFGWGKPKWVSIASVSIENIIVLLDKNGIEAWLTMNQENMALFESSTELLAYASVNPSVR</sequence>
<proteinExistence type="inferred from homology"/>
<dbReference type="Gramene" id="PRQ30633">
    <property type="protein sequence ID" value="PRQ30633"/>
    <property type="gene ID" value="RchiOBHm_Chr5g0026751"/>
</dbReference>
<dbReference type="GO" id="GO:0050636">
    <property type="term" value="F:vinorine synthase activity"/>
    <property type="evidence" value="ECO:0007669"/>
    <property type="project" value="UniProtKB-EC"/>
</dbReference>
<protein>
    <submittedName>
        <fullName evidence="4">Putative vinorine synthase</fullName>
        <ecNumber evidence="4">2.3.1.160</ecNumber>
    </submittedName>
</protein>
<organism evidence="4 5">
    <name type="scientific">Rosa chinensis</name>
    <name type="common">China rose</name>
    <dbReference type="NCBI Taxonomy" id="74649"/>
    <lineage>
        <taxon>Eukaryota</taxon>
        <taxon>Viridiplantae</taxon>
        <taxon>Streptophyta</taxon>
        <taxon>Embryophyta</taxon>
        <taxon>Tracheophyta</taxon>
        <taxon>Spermatophyta</taxon>
        <taxon>Magnoliopsida</taxon>
        <taxon>eudicotyledons</taxon>
        <taxon>Gunneridae</taxon>
        <taxon>Pentapetalae</taxon>
        <taxon>rosids</taxon>
        <taxon>fabids</taxon>
        <taxon>Rosales</taxon>
        <taxon>Rosaceae</taxon>
        <taxon>Rosoideae</taxon>
        <taxon>Rosoideae incertae sedis</taxon>
        <taxon>Rosa</taxon>
    </lineage>
</organism>
<name>A0A2P6Q8X1_ROSCH</name>
<evidence type="ECO:0000313" key="4">
    <source>
        <dbReference type="EMBL" id="PRQ30633.1"/>
    </source>
</evidence>
<dbReference type="InterPro" id="IPR023213">
    <property type="entry name" value="CAT-like_dom_sf"/>
</dbReference>
<dbReference type="AlphaFoldDB" id="A0A2P6Q8X1"/>
<accession>A0A2P6Q8X1</accession>
<dbReference type="OMA" id="TGWANIA"/>
<keyword evidence="3 4" id="KW-0012">Acyltransferase</keyword>
<dbReference type="OrthoDB" id="1149815at2759"/>
<dbReference type="PANTHER" id="PTHR31623:SF122">
    <property type="entry name" value="HXXXD-TYPE ACYL-TRANSFERASE FAMILY PROTEIN"/>
    <property type="match status" value="1"/>
</dbReference>
<dbReference type="Pfam" id="PF02458">
    <property type="entry name" value="Transferase"/>
    <property type="match status" value="1"/>
</dbReference>
<evidence type="ECO:0000256" key="1">
    <source>
        <dbReference type="ARBA" id="ARBA00009861"/>
    </source>
</evidence>
<evidence type="ECO:0000256" key="2">
    <source>
        <dbReference type="ARBA" id="ARBA00022679"/>
    </source>
</evidence>
<keyword evidence="2 4" id="KW-0808">Transferase</keyword>
<dbReference type="Gene3D" id="3.30.559.10">
    <property type="entry name" value="Chloramphenicol acetyltransferase-like domain"/>
    <property type="match status" value="2"/>
</dbReference>
<reference evidence="4 5" key="1">
    <citation type="journal article" date="2018" name="Nat. Genet.">
        <title>The Rosa genome provides new insights in the design of modern roses.</title>
        <authorList>
            <person name="Bendahmane M."/>
        </authorList>
    </citation>
    <scope>NUCLEOTIDE SEQUENCE [LARGE SCALE GENOMIC DNA]</scope>
    <source>
        <strain evidence="5">cv. Old Blush</strain>
    </source>
</reference>
<dbReference type="EC" id="2.3.1.160" evidence="4"/>
<evidence type="ECO:0000313" key="5">
    <source>
        <dbReference type="Proteomes" id="UP000238479"/>
    </source>
</evidence>
<comment type="similarity">
    <text evidence="1">Belongs to the plant acyltransferase family.</text>
</comment>
<dbReference type="EMBL" id="PDCK01000043">
    <property type="protein sequence ID" value="PRQ30633.1"/>
    <property type="molecule type" value="Genomic_DNA"/>
</dbReference>
<evidence type="ECO:0000256" key="3">
    <source>
        <dbReference type="ARBA" id="ARBA00023315"/>
    </source>
</evidence>
<comment type="caution">
    <text evidence="4">The sequence shown here is derived from an EMBL/GenBank/DDBJ whole genome shotgun (WGS) entry which is preliminary data.</text>
</comment>
<keyword evidence="5" id="KW-1185">Reference proteome</keyword>
<gene>
    <name evidence="4" type="ORF">RchiOBHm_Chr5g0026751</name>
</gene>
<dbReference type="PANTHER" id="PTHR31623">
    <property type="entry name" value="F21J9.9"/>
    <property type="match status" value="1"/>
</dbReference>
<dbReference type="Proteomes" id="UP000238479">
    <property type="component" value="Chromosome 5"/>
</dbReference>